<name>A0A0E9SMH4_ANGAN</name>
<dbReference type="EMBL" id="GBXM01066003">
    <property type="protein sequence ID" value="JAH42574.1"/>
    <property type="molecule type" value="Transcribed_RNA"/>
</dbReference>
<organism evidence="1">
    <name type="scientific">Anguilla anguilla</name>
    <name type="common">European freshwater eel</name>
    <name type="synonym">Muraena anguilla</name>
    <dbReference type="NCBI Taxonomy" id="7936"/>
    <lineage>
        <taxon>Eukaryota</taxon>
        <taxon>Metazoa</taxon>
        <taxon>Chordata</taxon>
        <taxon>Craniata</taxon>
        <taxon>Vertebrata</taxon>
        <taxon>Euteleostomi</taxon>
        <taxon>Actinopterygii</taxon>
        <taxon>Neopterygii</taxon>
        <taxon>Teleostei</taxon>
        <taxon>Anguilliformes</taxon>
        <taxon>Anguillidae</taxon>
        <taxon>Anguilla</taxon>
    </lineage>
</organism>
<reference evidence="1" key="2">
    <citation type="journal article" date="2015" name="Fish Shellfish Immunol.">
        <title>Early steps in the European eel (Anguilla anguilla)-Vibrio vulnificus interaction in the gills: Role of the RtxA13 toxin.</title>
        <authorList>
            <person name="Callol A."/>
            <person name="Pajuelo D."/>
            <person name="Ebbesson L."/>
            <person name="Teles M."/>
            <person name="MacKenzie S."/>
            <person name="Amaro C."/>
        </authorList>
    </citation>
    <scope>NUCLEOTIDE SEQUENCE</scope>
</reference>
<reference evidence="1" key="1">
    <citation type="submission" date="2014-11" db="EMBL/GenBank/DDBJ databases">
        <authorList>
            <person name="Amaro Gonzalez C."/>
        </authorList>
    </citation>
    <scope>NUCLEOTIDE SEQUENCE</scope>
</reference>
<dbReference type="AlphaFoldDB" id="A0A0E9SMH4"/>
<evidence type="ECO:0000313" key="1">
    <source>
        <dbReference type="EMBL" id="JAH42574.1"/>
    </source>
</evidence>
<accession>A0A0E9SMH4</accession>
<sequence length="57" mass="6125">MARPQPQGVPANASLEAHKPLKTCKHCVHQRAQISGTDTPCSRATNQSYSLINAPGR</sequence>
<proteinExistence type="predicted"/>
<protein>
    <submittedName>
        <fullName evidence="1">Uncharacterized protein</fullName>
    </submittedName>
</protein>